<dbReference type="SUPFAM" id="SSF47113">
    <property type="entry name" value="Histone-fold"/>
    <property type="match status" value="1"/>
</dbReference>
<feature type="compositionally biased region" description="Basic residues" evidence="6">
    <location>
        <begin position="419"/>
        <end position="432"/>
    </location>
</feature>
<feature type="compositionally biased region" description="Low complexity" evidence="6">
    <location>
        <begin position="409"/>
        <end position="418"/>
    </location>
</feature>
<evidence type="ECO:0000256" key="3">
    <source>
        <dbReference type="ARBA" id="ARBA00010137"/>
    </source>
</evidence>
<dbReference type="GO" id="GO:0007059">
    <property type="term" value="P:chromosome segregation"/>
    <property type="evidence" value="ECO:0007669"/>
    <property type="project" value="TreeGrafter"/>
</dbReference>
<evidence type="ECO:0000256" key="2">
    <source>
        <dbReference type="ARBA" id="ARBA00004286"/>
    </source>
</evidence>
<gene>
    <name evidence="8" type="primary">SPBC800.13</name>
    <name evidence="8" type="ORF">DIS24_g2578</name>
</gene>
<dbReference type="InterPro" id="IPR009072">
    <property type="entry name" value="Histone-fold"/>
</dbReference>
<feature type="region of interest" description="Disordered" evidence="6">
    <location>
        <begin position="541"/>
        <end position="569"/>
    </location>
</feature>
<feature type="region of interest" description="Disordered" evidence="6">
    <location>
        <begin position="150"/>
        <end position="193"/>
    </location>
</feature>
<dbReference type="GO" id="GO:0051382">
    <property type="term" value="P:kinetochore assembly"/>
    <property type="evidence" value="ECO:0007669"/>
    <property type="project" value="InterPro"/>
</dbReference>
<keyword evidence="4" id="KW-0158">Chromosome</keyword>
<comment type="subcellular location">
    <subcellularLocation>
        <location evidence="2">Chromosome</location>
    </subcellularLocation>
    <subcellularLocation>
        <location evidence="1">Nucleus</location>
    </subcellularLocation>
</comment>
<dbReference type="GO" id="GO:0005634">
    <property type="term" value="C:nucleus"/>
    <property type="evidence" value="ECO:0007669"/>
    <property type="project" value="UniProtKB-SubCell"/>
</dbReference>
<dbReference type="Pfam" id="PF15511">
    <property type="entry name" value="CENP-T_C"/>
    <property type="match status" value="1"/>
</dbReference>
<evidence type="ECO:0000256" key="6">
    <source>
        <dbReference type="SAM" id="MobiDB-lite"/>
    </source>
</evidence>
<dbReference type="GO" id="GO:0003677">
    <property type="term" value="F:DNA binding"/>
    <property type="evidence" value="ECO:0007669"/>
    <property type="project" value="InterPro"/>
</dbReference>
<feature type="compositionally biased region" description="Low complexity" evidence="6">
    <location>
        <begin position="16"/>
        <end position="33"/>
    </location>
</feature>
<accession>A0AA40D5Z4</accession>
<sequence length="569" mass="63172">MAEPPSKRARTTPFKSSSNEAAANNEAASTNATPREDLRALANVLNQQQTRTPLRAASAGPSHTPSTAAPQPARTPRTINARQFPVARRVGAPTTPHAIRALQARRDAALAASGGRKNRRRSIVQQQETPRDILRALSRRLAPISQRIIPSPDYQQMTTRRRPEGDDFDEGPDLPRPRLSMALDEDEDDSFHEAPPRLSLALEDMDTTAHSLEGGRRAVSEDPRPRLSMARLRLSERFGDDMDVLSEEGGAEVYDGTIGPLVFDGEPEDVLGEEITTRFEDDTTQELRAMLASRRRSRVSDIDQPAGADLDDEPTFRFKMPGSRDPSLLFPQQEEEEDEQEAADDEGIAEDEDAVDEEDAADAMEGAADTLPAAGEEDEEDYETEPDADQDVEIEEDEQALESQLRQGSIPRSASPSSRPKKQTTARRKSLKVSRYGTPYPSLPSSVTKRLATSFARLHSGPTTKLSKDTLDAISQASDWFFEQIGEDLASYAEHAGRKTIEEADVVTLMNRQRQVNASTTPFSLAQKYLPRELLQEIRMPQATLKSKRSTARKRNRMEMETIDEEAEE</sequence>
<name>A0AA40D5Z4_9PEZI</name>
<dbReference type="EMBL" id="JAUJDW010000008">
    <property type="protein sequence ID" value="KAK0661504.1"/>
    <property type="molecule type" value="Genomic_DNA"/>
</dbReference>
<dbReference type="InterPro" id="IPR035425">
    <property type="entry name" value="CENP-T/H4_C"/>
</dbReference>
<evidence type="ECO:0000313" key="8">
    <source>
        <dbReference type="EMBL" id="KAK0661504.1"/>
    </source>
</evidence>
<dbReference type="InterPro" id="IPR028255">
    <property type="entry name" value="CENP-T"/>
</dbReference>
<organism evidence="8 9">
    <name type="scientific">Lasiodiplodia hormozganensis</name>
    <dbReference type="NCBI Taxonomy" id="869390"/>
    <lineage>
        <taxon>Eukaryota</taxon>
        <taxon>Fungi</taxon>
        <taxon>Dikarya</taxon>
        <taxon>Ascomycota</taxon>
        <taxon>Pezizomycotina</taxon>
        <taxon>Dothideomycetes</taxon>
        <taxon>Dothideomycetes incertae sedis</taxon>
        <taxon>Botryosphaeriales</taxon>
        <taxon>Botryosphaeriaceae</taxon>
        <taxon>Lasiodiplodia</taxon>
    </lineage>
</organism>
<feature type="region of interest" description="Disordered" evidence="6">
    <location>
        <begin position="1"/>
        <end position="93"/>
    </location>
</feature>
<reference evidence="8" key="1">
    <citation type="submission" date="2023-06" db="EMBL/GenBank/DDBJ databases">
        <title>Multi-omics analyses reveal the molecular pathogenesis toolkit of Lasiodiplodia hormozganensis, a cross-kingdom pathogen.</title>
        <authorList>
            <person name="Felix C."/>
            <person name="Meneses R."/>
            <person name="Goncalves M.F.M."/>
            <person name="Tilleman L."/>
            <person name="Duarte A.S."/>
            <person name="Jorrin-Novo J.V."/>
            <person name="Van De Peer Y."/>
            <person name="Deforce D."/>
            <person name="Van Nieuwerburgh F."/>
            <person name="Esteves A.C."/>
            <person name="Alves A."/>
        </authorList>
    </citation>
    <scope>NUCLEOTIDE SEQUENCE</scope>
    <source>
        <strain evidence="8">CBS 339.90</strain>
    </source>
</reference>
<evidence type="ECO:0000256" key="5">
    <source>
        <dbReference type="ARBA" id="ARBA00023242"/>
    </source>
</evidence>
<dbReference type="GO" id="GO:0000278">
    <property type="term" value="P:mitotic cell cycle"/>
    <property type="evidence" value="ECO:0007669"/>
    <property type="project" value="TreeGrafter"/>
</dbReference>
<dbReference type="GO" id="GO:0046982">
    <property type="term" value="F:protein heterodimerization activity"/>
    <property type="evidence" value="ECO:0007669"/>
    <property type="project" value="InterPro"/>
</dbReference>
<dbReference type="CDD" id="cd22920">
    <property type="entry name" value="HFD_CENP-T"/>
    <property type="match status" value="1"/>
</dbReference>
<dbReference type="Proteomes" id="UP001175001">
    <property type="component" value="Unassembled WGS sequence"/>
</dbReference>
<feature type="domain" description="CENP-T/Histone H4 histone fold" evidence="7">
    <location>
        <begin position="436"/>
        <end position="542"/>
    </location>
</feature>
<feature type="compositionally biased region" description="Acidic residues" evidence="6">
    <location>
        <begin position="333"/>
        <end position="362"/>
    </location>
</feature>
<dbReference type="PANTHER" id="PTHR46904">
    <property type="entry name" value="CENTROMERE PROTEIN T"/>
    <property type="match status" value="1"/>
</dbReference>
<comment type="similarity">
    <text evidence="3">Belongs to the CENP-T/CNN1 family.</text>
</comment>
<comment type="caution">
    <text evidence="8">The sequence shown here is derived from an EMBL/GenBank/DDBJ whole genome shotgun (WGS) entry which is preliminary data.</text>
</comment>
<proteinExistence type="inferred from homology"/>
<dbReference type="Gene3D" id="1.10.20.10">
    <property type="entry name" value="Histone, subunit A"/>
    <property type="match status" value="1"/>
</dbReference>
<protein>
    <recommendedName>
        <fullName evidence="7">CENP-T/Histone H4 histone fold domain-containing protein</fullName>
    </recommendedName>
</protein>
<evidence type="ECO:0000313" key="9">
    <source>
        <dbReference type="Proteomes" id="UP001175001"/>
    </source>
</evidence>
<feature type="compositionally biased region" description="Acidic residues" evidence="6">
    <location>
        <begin position="375"/>
        <end position="400"/>
    </location>
</feature>
<dbReference type="PANTHER" id="PTHR46904:SF1">
    <property type="entry name" value="CENTROMERE PROTEIN T"/>
    <property type="match status" value="1"/>
</dbReference>
<keyword evidence="5" id="KW-0539">Nucleus</keyword>
<dbReference type="GO" id="GO:0000776">
    <property type="term" value="C:kinetochore"/>
    <property type="evidence" value="ECO:0007669"/>
    <property type="project" value="InterPro"/>
</dbReference>
<evidence type="ECO:0000256" key="1">
    <source>
        <dbReference type="ARBA" id="ARBA00004123"/>
    </source>
</evidence>
<dbReference type="FunFam" id="1.10.20.10:FF:000105">
    <property type="entry name" value="Inner kinetochore subunit cnp20"/>
    <property type="match status" value="1"/>
</dbReference>
<dbReference type="AlphaFoldDB" id="A0AA40D5Z4"/>
<keyword evidence="9" id="KW-1185">Reference proteome</keyword>
<evidence type="ECO:0000259" key="7">
    <source>
        <dbReference type="Pfam" id="PF15511"/>
    </source>
</evidence>
<feature type="region of interest" description="Disordered" evidence="6">
    <location>
        <begin position="275"/>
        <end position="446"/>
    </location>
</feature>
<evidence type="ECO:0000256" key="4">
    <source>
        <dbReference type="ARBA" id="ARBA00022454"/>
    </source>
</evidence>
<feature type="compositionally biased region" description="Basic residues" evidence="6">
    <location>
        <begin position="546"/>
        <end position="556"/>
    </location>
</feature>